<dbReference type="PANTHER" id="PTHR22642:SF2">
    <property type="entry name" value="PROTEIN LONG AFTER FAR-RED 3"/>
    <property type="match status" value="1"/>
</dbReference>
<feature type="domain" description="Amidohydrolase 3" evidence="1">
    <location>
        <begin position="49"/>
        <end position="529"/>
    </location>
</feature>
<dbReference type="SUPFAM" id="SSF51556">
    <property type="entry name" value="Metallo-dependent hydrolases"/>
    <property type="match status" value="1"/>
</dbReference>
<evidence type="ECO:0000313" key="2">
    <source>
        <dbReference type="EMBL" id="KIL43856.1"/>
    </source>
</evidence>
<organism evidence="2 3">
    <name type="scientific">Jeotgalibacillus soli</name>
    <dbReference type="NCBI Taxonomy" id="889306"/>
    <lineage>
        <taxon>Bacteria</taxon>
        <taxon>Bacillati</taxon>
        <taxon>Bacillota</taxon>
        <taxon>Bacilli</taxon>
        <taxon>Bacillales</taxon>
        <taxon>Caryophanaceae</taxon>
        <taxon>Jeotgalibacillus</taxon>
    </lineage>
</organism>
<keyword evidence="2" id="KW-0378">Hydrolase</keyword>
<dbReference type="InterPro" id="IPR011059">
    <property type="entry name" value="Metal-dep_hydrolase_composite"/>
</dbReference>
<dbReference type="CDD" id="cd01300">
    <property type="entry name" value="YtcJ_like"/>
    <property type="match status" value="1"/>
</dbReference>
<evidence type="ECO:0000313" key="3">
    <source>
        <dbReference type="Proteomes" id="UP000031938"/>
    </source>
</evidence>
<dbReference type="Gene3D" id="2.30.40.10">
    <property type="entry name" value="Urease, subunit C, domain 1"/>
    <property type="match status" value="1"/>
</dbReference>
<reference evidence="2 3" key="1">
    <citation type="submission" date="2015-01" db="EMBL/GenBank/DDBJ databases">
        <title>Genome sequencing of Jeotgalibacillus soli.</title>
        <authorList>
            <person name="Goh K.M."/>
            <person name="Chan K.-G."/>
            <person name="Yaakop A.S."/>
            <person name="Ee R."/>
            <person name="Gan H.M."/>
            <person name="Chan C.S."/>
        </authorList>
    </citation>
    <scope>NUCLEOTIDE SEQUENCE [LARGE SCALE GENOMIC DNA]</scope>
    <source>
        <strain evidence="2 3">P9</strain>
    </source>
</reference>
<dbReference type="RefSeq" id="WP_041090789.1">
    <property type="nucleotide sequence ID" value="NZ_JXRP01000020.1"/>
</dbReference>
<dbReference type="Pfam" id="PF07969">
    <property type="entry name" value="Amidohydro_3"/>
    <property type="match status" value="1"/>
</dbReference>
<keyword evidence="3" id="KW-1185">Reference proteome</keyword>
<name>A0A0C2VH69_9BACL</name>
<dbReference type="PATRIC" id="fig|889306.3.peg.3695"/>
<dbReference type="Gene3D" id="3.10.310.70">
    <property type="match status" value="1"/>
</dbReference>
<dbReference type="EMBL" id="JXRP01000020">
    <property type="protein sequence ID" value="KIL43856.1"/>
    <property type="molecule type" value="Genomic_DNA"/>
</dbReference>
<dbReference type="Proteomes" id="UP000031938">
    <property type="component" value="Unassembled WGS sequence"/>
</dbReference>
<sequence>MRRLWTNGTIYTMQKENHTVEAILTQHGKIIDVGRKEEIEQRLAETVDEIIDLKGQILFPGFVDSHLHLIGVGETLMQLDLSFMTSKNEVLRAVKQKADHLPKGKWILGDGWNENQWHESEVITASELDQIAPHHPVLLKRICRHVTAVNSLGLEKAKINELTPNPEGGVLERDESGSLTGLLKDQAQDLMIPALPPIEDEYIQRALREGVRYAWSLGLTGGHTEDLSYYGDFTRTYRAFQKVIEEEGHLFRAHLLVHHAVIEDWYRQGHSFLSGSRYVEFGAMKIFADGALGGRTALLRQPYADEPSTQGVAIHSYNKLKQLVYKARQYEMPIAVHTIGDLAYEYVLDAIEQYPAENGQRDRLIHAQILEKDLVERSEKLPVVLDIQPRFVVSDFPWVEERIGKDRMKWNYAWKTLLDRGIACAGGSDAPIEPLGPLLGIHAAVTRRKPDDSEKTVYGAGQCLTLYEAIALFTKGSAFACHHEHDRGIIEKGFAADFTILEKNPFNEPIDQLLTMNVTKTVVNGKIVYEK</sequence>
<gene>
    <name evidence="2" type="ORF">KP78_36800</name>
</gene>
<dbReference type="InterPro" id="IPR033932">
    <property type="entry name" value="YtcJ-like"/>
</dbReference>
<dbReference type="SUPFAM" id="SSF51338">
    <property type="entry name" value="Composite domain of metallo-dependent hydrolases"/>
    <property type="match status" value="1"/>
</dbReference>
<comment type="caution">
    <text evidence="2">The sequence shown here is derived from an EMBL/GenBank/DDBJ whole genome shotgun (WGS) entry which is preliminary data.</text>
</comment>
<dbReference type="OrthoDB" id="9767366at2"/>
<proteinExistence type="predicted"/>
<dbReference type="PANTHER" id="PTHR22642">
    <property type="entry name" value="IMIDAZOLONEPROPIONASE"/>
    <property type="match status" value="1"/>
</dbReference>
<protein>
    <submittedName>
        <fullName evidence="2">Amidohydrolase</fullName>
    </submittedName>
</protein>
<dbReference type="Gene3D" id="3.20.20.140">
    <property type="entry name" value="Metal-dependent hydrolases"/>
    <property type="match status" value="1"/>
</dbReference>
<dbReference type="STRING" id="889306.KP78_36800"/>
<dbReference type="InterPro" id="IPR032466">
    <property type="entry name" value="Metal_Hydrolase"/>
</dbReference>
<dbReference type="InterPro" id="IPR013108">
    <property type="entry name" value="Amidohydro_3"/>
</dbReference>
<dbReference type="AlphaFoldDB" id="A0A0C2VH69"/>
<dbReference type="GO" id="GO:0016810">
    <property type="term" value="F:hydrolase activity, acting on carbon-nitrogen (but not peptide) bonds"/>
    <property type="evidence" value="ECO:0007669"/>
    <property type="project" value="InterPro"/>
</dbReference>
<evidence type="ECO:0000259" key="1">
    <source>
        <dbReference type="Pfam" id="PF07969"/>
    </source>
</evidence>
<accession>A0A0C2VH69</accession>